<keyword evidence="2" id="KW-1185">Reference proteome</keyword>
<proteinExistence type="predicted"/>
<dbReference type="RefSeq" id="WP_273848244.1">
    <property type="nucleotide sequence ID" value="NZ_JAQQWT010000060.1"/>
</dbReference>
<reference evidence="1 2" key="1">
    <citation type="submission" date="2024-09" db="EMBL/GenBank/DDBJ databases">
        <authorList>
            <person name="Sun Q."/>
            <person name="Mori K."/>
        </authorList>
    </citation>
    <scope>NUCLEOTIDE SEQUENCE [LARGE SCALE GENOMIC DNA]</scope>
    <source>
        <strain evidence="1 2">NCAIM B.02301</strain>
    </source>
</reference>
<organism evidence="1 2">
    <name type="scientific">Halalkalibacter alkalisediminis</name>
    <dbReference type="NCBI Taxonomy" id="935616"/>
    <lineage>
        <taxon>Bacteria</taxon>
        <taxon>Bacillati</taxon>
        <taxon>Bacillota</taxon>
        <taxon>Bacilli</taxon>
        <taxon>Bacillales</taxon>
        <taxon>Bacillaceae</taxon>
        <taxon>Halalkalibacter</taxon>
    </lineage>
</organism>
<comment type="caution">
    <text evidence="1">The sequence shown here is derived from an EMBL/GenBank/DDBJ whole genome shotgun (WGS) entry which is preliminary data.</text>
</comment>
<protein>
    <submittedName>
        <fullName evidence="1">Uncharacterized protein</fullName>
    </submittedName>
</protein>
<evidence type="ECO:0000313" key="1">
    <source>
        <dbReference type="EMBL" id="MFC0562326.1"/>
    </source>
</evidence>
<dbReference type="EMBL" id="JBHLTR010000122">
    <property type="protein sequence ID" value="MFC0562326.1"/>
    <property type="molecule type" value="Genomic_DNA"/>
</dbReference>
<sequence length="62" mass="7192">MERTCYGHIILLFSFYITKNIGEPEEFGMMTDLLIYQGIVAILTTITLEQFSKKQRKSQGMN</sequence>
<name>A0ABV6NNR9_9BACI</name>
<dbReference type="Proteomes" id="UP001589833">
    <property type="component" value="Unassembled WGS sequence"/>
</dbReference>
<gene>
    <name evidence="1" type="ORF">ACFFH4_26155</name>
</gene>
<accession>A0ABV6NNR9</accession>
<evidence type="ECO:0000313" key="2">
    <source>
        <dbReference type="Proteomes" id="UP001589833"/>
    </source>
</evidence>